<dbReference type="Proteomes" id="UP000799438">
    <property type="component" value="Unassembled WGS sequence"/>
</dbReference>
<dbReference type="GeneID" id="54304530"/>
<organism evidence="1 2">
    <name type="scientific">Aplosporella prunicola CBS 121167</name>
    <dbReference type="NCBI Taxonomy" id="1176127"/>
    <lineage>
        <taxon>Eukaryota</taxon>
        <taxon>Fungi</taxon>
        <taxon>Dikarya</taxon>
        <taxon>Ascomycota</taxon>
        <taxon>Pezizomycotina</taxon>
        <taxon>Dothideomycetes</taxon>
        <taxon>Dothideomycetes incertae sedis</taxon>
        <taxon>Botryosphaeriales</taxon>
        <taxon>Aplosporellaceae</taxon>
        <taxon>Aplosporella</taxon>
    </lineage>
</organism>
<protein>
    <submittedName>
        <fullName evidence="1">Uncharacterized protein</fullName>
    </submittedName>
</protein>
<dbReference type="RefSeq" id="XP_033402293.1">
    <property type="nucleotide sequence ID" value="XM_033547023.1"/>
</dbReference>
<dbReference type="OrthoDB" id="5422579at2759"/>
<accession>A0A6A6BTP0</accession>
<dbReference type="EMBL" id="ML995475">
    <property type="protein sequence ID" value="KAF2146584.1"/>
    <property type="molecule type" value="Genomic_DNA"/>
</dbReference>
<gene>
    <name evidence="1" type="ORF">K452DRAFT_67814</name>
</gene>
<reference evidence="1" key="1">
    <citation type="journal article" date="2020" name="Stud. Mycol.">
        <title>101 Dothideomycetes genomes: a test case for predicting lifestyles and emergence of pathogens.</title>
        <authorList>
            <person name="Haridas S."/>
            <person name="Albert R."/>
            <person name="Binder M."/>
            <person name="Bloem J."/>
            <person name="Labutti K."/>
            <person name="Salamov A."/>
            <person name="Andreopoulos B."/>
            <person name="Baker S."/>
            <person name="Barry K."/>
            <person name="Bills G."/>
            <person name="Bluhm B."/>
            <person name="Cannon C."/>
            <person name="Castanera R."/>
            <person name="Culley D."/>
            <person name="Daum C."/>
            <person name="Ezra D."/>
            <person name="Gonzalez J."/>
            <person name="Henrissat B."/>
            <person name="Kuo A."/>
            <person name="Liang C."/>
            <person name="Lipzen A."/>
            <person name="Lutzoni F."/>
            <person name="Magnuson J."/>
            <person name="Mondo S."/>
            <person name="Nolan M."/>
            <person name="Ohm R."/>
            <person name="Pangilinan J."/>
            <person name="Park H.-J."/>
            <person name="Ramirez L."/>
            <person name="Alfaro M."/>
            <person name="Sun H."/>
            <person name="Tritt A."/>
            <person name="Yoshinaga Y."/>
            <person name="Zwiers L.-H."/>
            <person name="Turgeon B."/>
            <person name="Goodwin S."/>
            <person name="Spatafora J."/>
            <person name="Crous P."/>
            <person name="Grigoriev I."/>
        </authorList>
    </citation>
    <scope>NUCLEOTIDE SEQUENCE</scope>
    <source>
        <strain evidence="1">CBS 121167</strain>
    </source>
</reference>
<evidence type="ECO:0000313" key="1">
    <source>
        <dbReference type="EMBL" id="KAF2146584.1"/>
    </source>
</evidence>
<name>A0A6A6BTP0_9PEZI</name>
<sequence length="190" mass="22292">MNWTQDRAANALIKFLAAIPCLEYLILAIAPDSVFGPRVVKRFLQEYHNPNLFYFQFDDFIVPDSKDLLNFFEKHKSTLRAVILRKIHLCDNGWKVLFQKMCEELHLGNIMLDGLFVLQQNAYWSVIFPWCEYGFMSCPGASGFNERQEEEVTDELRRAADEYQSTETRYEDDNFIDRVSRAASTFCIIY</sequence>
<proteinExistence type="predicted"/>
<dbReference type="AlphaFoldDB" id="A0A6A6BTP0"/>
<evidence type="ECO:0000313" key="2">
    <source>
        <dbReference type="Proteomes" id="UP000799438"/>
    </source>
</evidence>
<keyword evidence="2" id="KW-1185">Reference proteome</keyword>